<dbReference type="OrthoDB" id="10253254at2759"/>
<accession>X6LYQ3</accession>
<reference evidence="9 10" key="1">
    <citation type="journal article" date="2013" name="Curr. Biol.">
        <title>The Genome of the Foraminiferan Reticulomyxa filosa.</title>
        <authorList>
            <person name="Glockner G."/>
            <person name="Hulsmann N."/>
            <person name="Schleicher M."/>
            <person name="Noegel A.A."/>
            <person name="Eichinger L."/>
            <person name="Gallinger C."/>
            <person name="Pawlowski J."/>
            <person name="Sierra R."/>
            <person name="Euteneuer U."/>
            <person name="Pillet L."/>
            <person name="Moustafa A."/>
            <person name="Platzer M."/>
            <person name="Groth M."/>
            <person name="Szafranski K."/>
            <person name="Schliwa M."/>
        </authorList>
    </citation>
    <scope>NUCLEOTIDE SEQUENCE [LARGE SCALE GENOMIC DNA]</scope>
</reference>
<dbReference type="GO" id="GO:0003724">
    <property type="term" value="F:RNA helicase activity"/>
    <property type="evidence" value="ECO:0007669"/>
    <property type="project" value="UniProtKB-EC"/>
</dbReference>
<dbReference type="SUPFAM" id="SSF52540">
    <property type="entry name" value="P-loop containing nucleoside triphosphate hydrolases"/>
    <property type="match status" value="1"/>
</dbReference>
<evidence type="ECO:0000313" key="9">
    <source>
        <dbReference type="EMBL" id="ETO06471.1"/>
    </source>
</evidence>
<keyword evidence="10" id="KW-1185">Reference proteome</keyword>
<sequence>NNNNNNNKMNEKTTTIQNEAKWKKSAVSVIRKRNIDEQRMLLPILMEEHRIMETIYYNDIVIICGETGSGKSTQVPQFLYENGYSWPESAYPGLIGITEPRRVAAISVSERVGVELDRPHHVSYQIRYDSQVSKDTHVKFMTDGILLREIQHNFLLPQYSAIILDEVKRAIFNHRNHNANTNDTDIVSPLKLLIMSATLRVEDFTQNPKF</sequence>
<dbReference type="InterPro" id="IPR014001">
    <property type="entry name" value="Helicase_ATP-bd"/>
</dbReference>
<dbReference type="PANTHER" id="PTHR18934:SF99">
    <property type="entry name" value="ATP-DEPENDENT RNA HELICASE DHX37-RELATED"/>
    <property type="match status" value="1"/>
</dbReference>
<dbReference type="FunFam" id="3.40.50.300:FF:000637">
    <property type="entry name" value="ATP-dependent RNA helicase DHX37/DHR1"/>
    <property type="match status" value="1"/>
</dbReference>
<dbReference type="Pfam" id="PF00270">
    <property type="entry name" value="DEAD"/>
    <property type="match status" value="1"/>
</dbReference>
<feature type="non-terminal residue" evidence="9">
    <location>
        <position position="1"/>
    </location>
</feature>
<keyword evidence="4" id="KW-0378">Hydrolase</keyword>
<dbReference type="GO" id="GO:0005524">
    <property type="term" value="F:ATP binding"/>
    <property type="evidence" value="ECO:0007669"/>
    <property type="project" value="UniProtKB-KW"/>
</dbReference>
<evidence type="ECO:0000256" key="2">
    <source>
        <dbReference type="ARBA" id="ARBA00012552"/>
    </source>
</evidence>
<protein>
    <recommendedName>
        <fullName evidence="2">RNA helicase</fullName>
        <ecNumber evidence="2">3.6.4.13</ecNumber>
    </recommendedName>
</protein>
<evidence type="ECO:0000256" key="6">
    <source>
        <dbReference type="ARBA" id="ARBA00022840"/>
    </source>
</evidence>
<dbReference type="SMART" id="SM00487">
    <property type="entry name" value="DEXDc"/>
    <property type="match status" value="1"/>
</dbReference>
<keyword evidence="5" id="KW-0347">Helicase</keyword>
<keyword evidence="3" id="KW-0547">Nucleotide-binding</keyword>
<keyword evidence="6" id="KW-0067">ATP-binding</keyword>
<gene>
    <name evidence="9" type="ORF">RFI_30922</name>
</gene>
<comment type="similarity">
    <text evidence="1">Belongs to the DEAD box helicase family. DEAH subfamily.</text>
</comment>
<dbReference type="InterPro" id="IPR011545">
    <property type="entry name" value="DEAD/DEAH_box_helicase_dom"/>
</dbReference>
<dbReference type="AlphaFoldDB" id="X6LYQ3"/>
<evidence type="ECO:0000256" key="7">
    <source>
        <dbReference type="ARBA" id="ARBA00047984"/>
    </source>
</evidence>
<dbReference type="InterPro" id="IPR027417">
    <property type="entry name" value="P-loop_NTPase"/>
</dbReference>
<dbReference type="EC" id="3.6.4.13" evidence="2"/>
<dbReference type="OMA" id="EHRIMET"/>
<comment type="catalytic activity">
    <reaction evidence="7">
        <text>ATP + H2O = ADP + phosphate + H(+)</text>
        <dbReference type="Rhea" id="RHEA:13065"/>
        <dbReference type="ChEBI" id="CHEBI:15377"/>
        <dbReference type="ChEBI" id="CHEBI:15378"/>
        <dbReference type="ChEBI" id="CHEBI:30616"/>
        <dbReference type="ChEBI" id="CHEBI:43474"/>
        <dbReference type="ChEBI" id="CHEBI:456216"/>
        <dbReference type="EC" id="3.6.4.13"/>
    </reaction>
</comment>
<dbReference type="Gene3D" id="3.40.50.300">
    <property type="entry name" value="P-loop containing nucleotide triphosphate hydrolases"/>
    <property type="match status" value="1"/>
</dbReference>
<evidence type="ECO:0000256" key="1">
    <source>
        <dbReference type="ARBA" id="ARBA00008792"/>
    </source>
</evidence>
<comment type="caution">
    <text evidence="9">The sequence shown here is derived from an EMBL/GenBank/DDBJ whole genome shotgun (WGS) entry which is preliminary data.</text>
</comment>
<evidence type="ECO:0000256" key="5">
    <source>
        <dbReference type="ARBA" id="ARBA00022806"/>
    </source>
</evidence>
<proteinExistence type="inferred from homology"/>
<dbReference type="GO" id="GO:0003723">
    <property type="term" value="F:RNA binding"/>
    <property type="evidence" value="ECO:0007669"/>
    <property type="project" value="TreeGrafter"/>
</dbReference>
<dbReference type="PANTHER" id="PTHR18934">
    <property type="entry name" value="ATP-DEPENDENT RNA HELICASE"/>
    <property type="match status" value="1"/>
</dbReference>
<evidence type="ECO:0000313" key="10">
    <source>
        <dbReference type="Proteomes" id="UP000023152"/>
    </source>
</evidence>
<evidence type="ECO:0000256" key="3">
    <source>
        <dbReference type="ARBA" id="ARBA00022741"/>
    </source>
</evidence>
<dbReference type="PROSITE" id="PS51192">
    <property type="entry name" value="HELICASE_ATP_BIND_1"/>
    <property type="match status" value="1"/>
</dbReference>
<evidence type="ECO:0000259" key="8">
    <source>
        <dbReference type="PROSITE" id="PS51192"/>
    </source>
</evidence>
<dbReference type="Proteomes" id="UP000023152">
    <property type="component" value="Unassembled WGS sequence"/>
</dbReference>
<evidence type="ECO:0000256" key="4">
    <source>
        <dbReference type="ARBA" id="ARBA00022801"/>
    </source>
</evidence>
<dbReference type="EMBL" id="ASPP01027104">
    <property type="protein sequence ID" value="ETO06471.1"/>
    <property type="molecule type" value="Genomic_DNA"/>
</dbReference>
<feature type="domain" description="Helicase ATP-binding" evidence="8">
    <location>
        <begin position="52"/>
        <end position="210"/>
    </location>
</feature>
<dbReference type="GO" id="GO:0005730">
    <property type="term" value="C:nucleolus"/>
    <property type="evidence" value="ECO:0007669"/>
    <property type="project" value="TreeGrafter"/>
</dbReference>
<name>X6LYQ3_RETFI</name>
<dbReference type="GO" id="GO:0000462">
    <property type="term" value="P:maturation of SSU-rRNA from tricistronic rRNA transcript (SSU-rRNA, 5.8S rRNA, LSU-rRNA)"/>
    <property type="evidence" value="ECO:0007669"/>
    <property type="project" value="TreeGrafter"/>
</dbReference>
<organism evidence="9 10">
    <name type="scientific">Reticulomyxa filosa</name>
    <dbReference type="NCBI Taxonomy" id="46433"/>
    <lineage>
        <taxon>Eukaryota</taxon>
        <taxon>Sar</taxon>
        <taxon>Rhizaria</taxon>
        <taxon>Retaria</taxon>
        <taxon>Foraminifera</taxon>
        <taxon>Monothalamids</taxon>
        <taxon>Reticulomyxidae</taxon>
        <taxon>Reticulomyxa</taxon>
    </lineage>
</organism>
<dbReference type="GO" id="GO:0016787">
    <property type="term" value="F:hydrolase activity"/>
    <property type="evidence" value="ECO:0007669"/>
    <property type="project" value="UniProtKB-KW"/>
</dbReference>